<name>A0A7D9LBQ1_PARCT</name>
<proteinExistence type="predicted"/>
<sequence>MAQIDLDLSHPKNARNEPHIIALLMKLHYFVDDVKGQYIESWTEDKNCRKATLSIWVPDDKFIDTVDNYLDSVEELLEEDKKLYDAINGNTQKDGQSFDEFVTELKKRSAECEFEALRESLICDIIICGIDDNRLRERLLREPELTLQKTIQIGHAAEETKRHVKELQKEVDGKNSVDTVCRKKLARDEKKNSGKESVGYDKSLIKNCKFCSYSHKRGNCIAYGKKCMKCSTFNHFARCCPEKNKSVKNVNCDSSDSDDTPDDTFFVGSVNVDTTETQTNPVISGEERNSTTKTNESNEFTIFTVGSESEIESEWTVDMDTNGSNVRYNFISEFECCFGELGTLPKVHKIVIDPSVPPVIHPPRRVPITIQPKLKEELDRMEKLGVISKVTEPTDW</sequence>
<reference evidence="1" key="1">
    <citation type="submission" date="2020-04" db="EMBL/GenBank/DDBJ databases">
        <authorList>
            <person name="Alioto T."/>
            <person name="Alioto T."/>
            <person name="Gomez Garrido J."/>
        </authorList>
    </citation>
    <scope>NUCLEOTIDE SEQUENCE</scope>
    <source>
        <strain evidence="1">A484AB</strain>
    </source>
</reference>
<keyword evidence="2" id="KW-1185">Reference proteome</keyword>
<dbReference type="Proteomes" id="UP001152795">
    <property type="component" value="Unassembled WGS sequence"/>
</dbReference>
<protein>
    <submittedName>
        <fullName evidence="1">Uncharacterized protein</fullName>
    </submittedName>
</protein>
<dbReference type="Gene3D" id="3.10.10.10">
    <property type="entry name" value="HIV Type 1 Reverse Transcriptase, subunit A, domain 1"/>
    <property type="match status" value="1"/>
</dbReference>
<organism evidence="1 2">
    <name type="scientific">Paramuricea clavata</name>
    <name type="common">Red gorgonian</name>
    <name type="synonym">Violescent sea-whip</name>
    <dbReference type="NCBI Taxonomy" id="317549"/>
    <lineage>
        <taxon>Eukaryota</taxon>
        <taxon>Metazoa</taxon>
        <taxon>Cnidaria</taxon>
        <taxon>Anthozoa</taxon>
        <taxon>Octocorallia</taxon>
        <taxon>Malacalcyonacea</taxon>
        <taxon>Plexauridae</taxon>
        <taxon>Paramuricea</taxon>
    </lineage>
</organism>
<feature type="non-terminal residue" evidence="1">
    <location>
        <position position="1"/>
    </location>
</feature>
<gene>
    <name evidence="1" type="ORF">PACLA_8A034131</name>
</gene>
<dbReference type="AlphaFoldDB" id="A0A7D9LBQ1"/>
<dbReference type="EMBL" id="CACRXK020016209">
    <property type="protein sequence ID" value="CAB4029496.1"/>
    <property type="molecule type" value="Genomic_DNA"/>
</dbReference>
<dbReference type="PANTHER" id="PTHR37984">
    <property type="entry name" value="PROTEIN CBG26694"/>
    <property type="match status" value="1"/>
</dbReference>
<dbReference type="OrthoDB" id="10057083at2759"/>
<comment type="caution">
    <text evidence="1">The sequence shown here is derived from an EMBL/GenBank/DDBJ whole genome shotgun (WGS) entry which is preliminary data.</text>
</comment>
<dbReference type="InterPro" id="IPR050951">
    <property type="entry name" value="Retrovirus_Pol_polyprotein"/>
</dbReference>
<dbReference type="PANTHER" id="PTHR37984:SF9">
    <property type="entry name" value="INTEGRASE CATALYTIC DOMAIN-CONTAINING PROTEIN"/>
    <property type="match status" value="1"/>
</dbReference>
<evidence type="ECO:0000313" key="1">
    <source>
        <dbReference type="EMBL" id="CAB4029496.1"/>
    </source>
</evidence>
<accession>A0A7D9LBQ1</accession>
<evidence type="ECO:0000313" key="2">
    <source>
        <dbReference type="Proteomes" id="UP001152795"/>
    </source>
</evidence>